<organism evidence="1 2">
    <name type="scientific">Lophiotrema nucula</name>
    <dbReference type="NCBI Taxonomy" id="690887"/>
    <lineage>
        <taxon>Eukaryota</taxon>
        <taxon>Fungi</taxon>
        <taxon>Dikarya</taxon>
        <taxon>Ascomycota</taxon>
        <taxon>Pezizomycotina</taxon>
        <taxon>Dothideomycetes</taxon>
        <taxon>Pleosporomycetidae</taxon>
        <taxon>Pleosporales</taxon>
        <taxon>Lophiotremataceae</taxon>
        <taxon>Lophiotrema</taxon>
    </lineage>
</organism>
<gene>
    <name evidence="1" type="ORF">BDV96DRAFT_568750</name>
</gene>
<evidence type="ECO:0000313" key="2">
    <source>
        <dbReference type="Proteomes" id="UP000799770"/>
    </source>
</evidence>
<reference evidence="1" key="1">
    <citation type="journal article" date="2020" name="Stud. Mycol.">
        <title>101 Dothideomycetes genomes: a test case for predicting lifestyles and emergence of pathogens.</title>
        <authorList>
            <person name="Haridas S."/>
            <person name="Albert R."/>
            <person name="Binder M."/>
            <person name="Bloem J."/>
            <person name="Labutti K."/>
            <person name="Salamov A."/>
            <person name="Andreopoulos B."/>
            <person name="Baker S."/>
            <person name="Barry K."/>
            <person name="Bills G."/>
            <person name="Bluhm B."/>
            <person name="Cannon C."/>
            <person name="Castanera R."/>
            <person name="Culley D."/>
            <person name="Daum C."/>
            <person name="Ezra D."/>
            <person name="Gonzalez J."/>
            <person name="Henrissat B."/>
            <person name="Kuo A."/>
            <person name="Liang C."/>
            <person name="Lipzen A."/>
            <person name="Lutzoni F."/>
            <person name="Magnuson J."/>
            <person name="Mondo S."/>
            <person name="Nolan M."/>
            <person name="Ohm R."/>
            <person name="Pangilinan J."/>
            <person name="Park H.-J."/>
            <person name="Ramirez L."/>
            <person name="Alfaro M."/>
            <person name="Sun H."/>
            <person name="Tritt A."/>
            <person name="Yoshinaga Y."/>
            <person name="Zwiers L.-H."/>
            <person name="Turgeon B."/>
            <person name="Goodwin S."/>
            <person name="Spatafora J."/>
            <person name="Crous P."/>
            <person name="Grigoriev I."/>
        </authorList>
    </citation>
    <scope>NUCLEOTIDE SEQUENCE</scope>
    <source>
        <strain evidence="1">CBS 627.86</strain>
    </source>
</reference>
<dbReference type="AlphaFoldDB" id="A0A6A5ZIR7"/>
<protein>
    <submittedName>
        <fullName evidence="1">Uncharacterized protein</fullName>
    </submittedName>
</protein>
<evidence type="ECO:0000313" key="1">
    <source>
        <dbReference type="EMBL" id="KAF2118934.1"/>
    </source>
</evidence>
<dbReference type="EMBL" id="ML977316">
    <property type="protein sequence ID" value="KAF2118934.1"/>
    <property type="molecule type" value="Genomic_DNA"/>
</dbReference>
<keyword evidence="2" id="KW-1185">Reference proteome</keyword>
<proteinExistence type="predicted"/>
<name>A0A6A5ZIR7_9PLEO</name>
<accession>A0A6A5ZIR7</accession>
<dbReference type="Proteomes" id="UP000799770">
    <property type="component" value="Unassembled WGS sequence"/>
</dbReference>
<sequence>MPPYRASFVLECCITVSNAPVLFPSLCSNRQTCLTYIVSPLVAHQFQHAIWGSVLRVHPGLNLAPSSTAACERLLTGNCPDPMSTAARALVHGHLQKTLWRHPANCRRCHWRAACKAHAPANGSARLDKQLSAEGLNSRCLRPQWRPMLS</sequence>